<keyword evidence="3" id="KW-1185">Reference proteome</keyword>
<feature type="non-terminal residue" evidence="2">
    <location>
        <position position="1"/>
    </location>
</feature>
<proteinExistence type="predicted"/>
<evidence type="ECO:0000313" key="2">
    <source>
        <dbReference type="EMBL" id="NXK54034.1"/>
    </source>
</evidence>
<keyword evidence="1" id="KW-0812">Transmembrane</keyword>
<keyword evidence="1" id="KW-0472">Membrane</keyword>
<accession>A0A7L0KAL6</accession>
<feature type="transmembrane region" description="Helical" evidence="1">
    <location>
        <begin position="174"/>
        <end position="194"/>
    </location>
</feature>
<evidence type="ECO:0000313" key="3">
    <source>
        <dbReference type="Proteomes" id="UP000537522"/>
    </source>
</evidence>
<keyword evidence="1" id="KW-1133">Transmembrane helix</keyword>
<dbReference type="AlphaFoldDB" id="A0A7L0KAL6"/>
<name>A0A7L0KAL6_CHATO</name>
<dbReference type="InterPro" id="IPR013783">
    <property type="entry name" value="Ig-like_fold"/>
</dbReference>
<organism evidence="2 3">
    <name type="scientific">Chauna torquata</name>
    <name type="common">Southern screamer</name>
    <dbReference type="NCBI Taxonomy" id="30388"/>
    <lineage>
        <taxon>Eukaryota</taxon>
        <taxon>Metazoa</taxon>
        <taxon>Chordata</taxon>
        <taxon>Craniata</taxon>
        <taxon>Vertebrata</taxon>
        <taxon>Euteleostomi</taxon>
        <taxon>Archelosauria</taxon>
        <taxon>Archosauria</taxon>
        <taxon>Dinosauria</taxon>
        <taxon>Saurischia</taxon>
        <taxon>Theropoda</taxon>
        <taxon>Coelurosauria</taxon>
        <taxon>Aves</taxon>
        <taxon>Neognathae</taxon>
        <taxon>Galloanserae</taxon>
        <taxon>Anseriformes</taxon>
        <taxon>Anhimidae</taxon>
        <taxon>Chauna</taxon>
    </lineage>
</organism>
<evidence type="ECO:0000256" key="1">
    <source>
        <dbReference type="SAM" id="Phobius"/>
    </source>
</evidence>
<protein>
    <submittedName>
        <fullName evidence="2">IGSF1 protein</fullName>
    </submittedName>
</protein>
<reference evidence="2 3" key="1">
    <citation type="submission" date="2019-09" db="EMBL/GenBank/DDBJ databases">
        <title>Bird 10,000 Genomes (B10K) Project - Family phase.</title>
        <authorList>
            <person name="Zhang G."/>
        </authorList>
    </citation>
    <scope>NUCLEOTIDE SEQUENCE [LARGE SCALE GENOMIC DNA]</scope>
    <source>
        <strain evidence="2">B10K-DU-011-36</strain>
        <tissue evidence="2">Muscle</tissue>
    </source>
</reference>
<feature type="non-terminal residue" evidence="2">
    <location>
        <position position="202"/>
    </location>
</feature>
<sequence length="202" mass="23143">MRKIGGFRFFNQTGDQVYERAPYSHTVAWLQLTATKASGMEYTCVYWVQDSGQQIHSNRSLPLSIKVQDAPMAPVLSLDPQQPVYRYGNNVKLLCNAPLPSFYIREFQYYADFGLAISIPVWKVENYSYNLKITGGEVSGSYSCAYFVFQSGRVVRSESSLWVNVYVKSQPISWIREIVIGGSFFTINGLIFFFSHHLKKKR</sequence>
<dbReference type="EMBL" id="VXAL01015606">
    <property type="protein sequence ID" value="NXK54034.1"/>
    <property type="molecule type" value="Genomic_DNA"/>
</dbReference>
<gene>
    <name evidence="2" type="primary">Igsf1_1</name>
    <name evidence="2" type="ORF">CHATOR_R14866</name>
</gene>
<dbReference type="Proteomes" id="UP000537522">
    <property type="component" value="Unassembled WGS sequence"/>
</dbReference>
<dbReference type="InterPro" id="IPR036179">
    <property type="entry name" value="Ig-like_dom_sf"/>
</dbReference>
<comment type="caution">
    <text evidence="2">The sequence shown here is derived from an EMBL/GenBank/DDBJ whole genome shotgun (WGS) entry which is preliminary data.</text>
</comment>
<dbReference type="SUPFAM" id="SSF48726">
    <property type="entry name" value="Immunoglobulin"/>
    <property type="match status" value="1"/>
</dbReference>
<dbReference type="Gene3D" id="2.60.40.10">
    <property type="entry name" value="Immunoglobulins"/>
    <property type="match status" value="1"/>
</dbReference>